<dbReference type="Gene3D" id="3.10.450.50">
    <property type="match status" value="1"/>
</dbReference>
<name>A0AA46SER8_9NOCA</name>
<dbReference type="AlphaFoldDB" id="A0AA46SER8"/>
<gene>
    <name evidence="2" type="ORF">OCS65_05215</name>
</gene>
<dbReference type="InterPro" id="IPR032710">
    <property type="entry name" value="NTF2-like_dom_sf"/>
</dbReference>
<feature type="domain" description="SnoaL-like" evidence="1">
    <location>
        <begin position="10"/>
        <end position="138"/>
    </location>
</feature>
<evidence type="ECO:0000313" key="3">
    <source>
        <dbReference type="Proteomes" id="UP001163947"/>
    </source>
</evidence>
<organism evidence="2 3">
    <name type="scientific">Rhodococcus aetherivorans</name>
    <dbReference type="NCBI Taxonomy" id="191292"/>
    <lineage>
        <taxon>Bacteria</taxon>
        <taxon>Bacillati</taxon>
        <taxon>Actinomycetota</taxon>
        <taxon>Actinomycetes</taxon>
        <taxon>Mycobacteriales</taxon>
        <taxon>Nocardiaceae</taxon>
        <taxon>Rhodococcus</taxon>
    </lineage>
</organism>
<dbReference type="EMBL" id="CP106982">
    <property type="protein sequence ID" value="UYF95166.1"/>
    <property type="molecule type" value="Genomic_DNA"/>
</dbReference>
<proteinExistence type="predicted"/>
<dbReference type="Proteomes" id="UP001163947">
    <property type="component" value="Chromosome"/>
</dbReference>
<dbReference type="SUPFAM" id="SSF54427">
    <property type="entry name" value="NTF2-like"/>
    <property type="match status" value="1"/>
</dbReference>
<dbReference type="Pfam" id="PF13577">
    <property type="entry name" value="SnoaL_4"/>
    <property type="match status" value="1"/>
</dbReference>
<reference evidence="2" key="1">
    <citation type="submission" date="2022-09" db="EMBL/GenBank/DDBJ databases">
        <title>The genome sequence of Rhodococcus aetherivorans N1.</title>
        <authorList>
            <person name="Jiang W."/>
        </authorList>
    </citation>
    <scope>NUCLEOTIDE SEQUENCE</scope>
    <source>
        <strain evidence="2">N1</strain>
    </source>
</reference>
<accession>A0AA46SER8</accession>
<dbReference type="RefSeq" id="WP_263509064.1">
    <property type="nucleotide sequence ID" value="NZ_CP106982.1"/>
</dbReference>
<dbReference type="GeneID" id="83619794"/>
<evidence type="ECO:0000313" key="2">
    <source>
        <dbReference type="EMBL" id="UYF95166.1"/>
    </source>
</evidence>
<dbReference type="InterPro" id="IPR037401">
    <property type="entry name" value="SnoaL-like"/>
</dbReference>
<protein>
    <submittedName>
        <fullName evidence="2">Nuclear transport factor 2 family protein</fullName>
    </submittedName>
</protein>
<sequence>MTDTEHRLEVVEAKEAVRDCLARYLDLCDVPGPLQSPDQLGVLFTDDATWEGLGPEYAGKFGIARGRDEIVALVSRYLPPADHFLRNVHLLGSEQIRLDGNRASGQWIMQQLSLYATGTAEILCARLTIDFDLGRTGGRTAARMSRFCTRRMFAAPLPAEAMFQRI</sequence>
<evidence type="ECO:0000259" key="1">
    <source>
        <dbReference type="Pfam" id="PF13577"/>
    </source>
</evidence>